<proteinExistence type="predicted"/>
<keyword evidence="4" id="KW-1185">Reference proteome</keyword>
<evidence type="ECO:0000256" key="2">
    <source>
        <dbReference type="SAM" id="Phobius"/>
    </source>
</evidence>
<feature type="transmembrane region" description="Helical" evidence="2">
    <location>
        <begin position="20"/>
        <end position="41"/>
    </location>
</feature>
<organism evidence="3 4">
    <name type="scientific">Vibrio coralliilyticus</name>
    <dbReference type="NCBI Taxonomy" id="190893"/>
    <lineage>
        <taxon>Bacteria</taxon>
        <taxon>Pseudomonadati</taxon>
        <taxon>Pseudomonadota</taxon>
        <taxon>Gammaproteobacteria</taxon>
        <taxon>Vibrionales</taxon>
        <taxon>Vibrionaceae</taxon>
        <taxon>Vibrio</taxon>
    </lineage>
</organism>
<evidence type="ECO:0000313" key="4">
    <source>
        <dbReference type="Proteomes" id="UP000030081"/>
    </source>
</evidence>
<dbReference type="RefSeq" id="WP_043007851.1">
    <property type="nucleotide sequence ID" value="NZ_CP009617.1"/>
</dbReference>
<feature type="transmembrane region" description="Helical" evidence="2">
    <location>
        <begin position="70"/>
        <end position="87"/>
    </location>
</feature>
<sequence length="302" mass="35211">MKELINSFTQATVNRLKSPFLGSFFLAWLLVNHTEILTFFYSAPEKKLLLLQSDVAFFSDSLTAPYLMKLVYPTIVAFLYTFGLPWVQHFIDERKHTFIDDKRTKAHHLRLESTYKSQANVSRAQAMTALSYWETKLHKDLDKWEQQRAELRADLANMRDQLSLSNDQLETAKNERDKLSEALISKKSEFEEIQSLKSVATDKNAHLERMLEARRKDLETLNEQLEREHTRVYSAVGIIELIQRLDDSETEILRNYLSNDGSFAEQILMNHLYDPKFVDKILRSEAFISNASKNKNLARILT</sequence>
<dbReference type="Proteomes" id="UP000030081">
    <property type="component" value="Chromosome 1"/>
</dbReference>
<name>A0AAN0SB92_9VIBR</name>
<dbReference type="KEGG" id="vcy:IX92_06440"/>
<keyword evidence="2" id="KW-0812">Transmembrane</keyword>
<accession>A0AAN0SB92</accession>
<evidence type="ECO:0000313" key="3">
    <source>
        <dbReference type="EMBL" id="AIW18705.1"/>
    </source>
</evidence>
<protein>
    <submittedName>
        <fullName evidence="3">Uncharacterized protein</fullName>
    </submittedName>
</protein>
<keyword evidence="1" id="KW-0175">Coiled coil</keyword>
<gene>
    <name evidence="3" type="ORF">IX92_06440</name>
</gene>
<dbReference type="EMBL" id="CP009617">
    <property type="protein sequence ID" value="AIW18705.1"/>
    <property type="molecule type" value="Genomic_DNA"/>
</dbReference>
<reference evidence="3 4" key="1">
    <citation type="submission" date="2014-10" db="EMBL/GenBank/DDBJ databases">
        <title>The Complete Genome Sequence for the Shellfish Pathogen Vibrio coralliilyticus RE98 Isolated from a Shellfish Hatchery.</title>
        <authorList>
            <person name="Richards G.P."/>
            <person name="Bono J.L."/>
            <person name="Watson M.A."/>
            <person name="Needleman D.S."/>
        </authorList>
    </citation>
    <scope>NUCLEOTIDE SEQUENCE [LARGE SCALE GENOMIC DNA]</scope>
    <source>
        <strain evidence="3 4">RE98</strain>
    </source>
</reference>
<dbReference type="AlphaFoldDB" id="A0AAN0SB92"/>
<feature type="coiled-coil region" evidence="1">
    <location>
        <begin position="134"/>
        <end position="231"/>
    </location>
</feature>
<keyword evidence="2" id="KW-1133">Transmembrane helix</keyword>
<keyword evidence="2" id="KW-0472">Membrane</keyword>
<evidence type="ECO:0000256" key="1">
    <source>
        <dbReference type="SAM" id="Coils"/>
    </source>
</evidence>